<evidence type="ECO:0008006" key="5">
    <source>
        <dbReference type="Google" id="ProtNLM"/>
    </source>
</evidence>
<dbReference type="KEGG" id="cthd:CDO33_07860"/>
<feature type="compositionally biased region" description="Polar residues" evidence="1">
    <location>
        <begin position="59"/>
        <end position="70"/>
    </location>
</feature>
<accession>A0A2K2FIF7</accession>
<protein>
    <recommendedName>
        <fullName evidence="5">Aminodeoxychorismate lyase</fullName>
    </recommendedName>
</protein>
<feature type="compositionally biased region" description="Basic and acidic residues" evidence="1">
    <location>
        <begin position="149"/>
        <end position="173"/>
    </location>
</feature>
<feature type="region of interest" description="Disordered" evidence="1">
    <location>
        <begin position="57"/>
        <end position="174"/>
    </location>
</feature>
<evidence type="ECO:0000313" key="3">
    <source>
        <dbReference type="EMBL" id="PNU00673.1"/>
    </source>
</evidence>
<evidence type="ECO:0000256" key="1">
    <source>
        <dbReference type="SAM" id="MobiDB-lite"/>
    </source>
</evidence>
<keyword evidence="2" id="KW-0472">Membrane</keyword>
<dbReference type="RefSeq" id="WP_103080702.1">
    <property type="nucleotide sequence ID" value="NZ_CP021850.1"/>
</dbReference>
<sequence length="249" mass="26637">MKHFHIKSILLGIGIGIILTSIMSLIYLAGAQPEAKLNDEEIIEKAKALGMVEADSIFGNRNGSQGTTQDGTEDLKEDTAPGTGENADNINPAEDNGQQKDQTLGEADGQNSQASDKKDKELEQAAGNVGEDGGQAPSEAASQENPEEGQDKAEEPVKNDDEESGAEKKENNGAKKASLGDVIEFFIARGATSEEIAETLSSCGLISDKNEFTSIITKKNLTRKIEAGTYYIRKGTDVETIIKIITNQY</sequence>
<dbReference type="AlphaFoldDB" id="A0A2K2FIF7"/>
<proteinExistence type="predicted"/>
<keyword evidence="2" id="KW-1133">Transmembrane helix</keyword>
<feature type="transmembrane region" description="Helical" evidence="2">
    <location>
        <begin position="9"/>
        <end position="30"/>
    </location>
</feature>
<evidence type="ECO:0000313" key="4">
    <source>
        <dbReference type="Proteomes" id="UP000236151"/>
    </source>
</evidence>
<gene>
    <name evidence="3" type="ORF">CDQ84_05360</name>
</gene>
<keyword evidence="4" id="KW-1185">Reference proteome</keyword>
<evidence type="ECO:0000256" key="2">
    <source>
        <dbReference type="SAM" id="Phobius"/>
    </source>
</evidence>
<comment type="caution">
    <text evidence="3">The sequence shown here is derived from an EMBL/GenBank/DDBJ whole genome shotgun (WGS) entry which is preliminary data.</text>
</comment>
<reference evidence="3 4" key="1">
    <citation type="submission" date="2017-06" db="EMBL/GenBank/DDBJ databases">
        <title>Investigating the central metabolism of Clostridium thermosuccinogenes.</title>
        <authorList>
            <person name="Koendjbiharie J.G."/>
            <person name="van Kranenburg R."/>
        </authorList>
    </citation>
    <scope>NUCLEOTIDE SEQUENCE [LARGE SCALE GENOMIC DNA]</scope>
    <source>
        <strain evidence="3 4">DSM 5806</strain>
    </source>
</reference>
<dbReference type="Gene3D" id="3.30.1490.480">
    <property type="entry name" value="Endolytic murein transglycosylase"/>
    <property type="match status" value="1"/>
</dbReference>
<keyword evidence="2" id="KW-0812">Transmembrane</keyword>
<dbReference type="Proteomes" id="UP000236151">
    <property type="component" value="Unassembled WGS sequence"/>
</dbReference>
<organism evidence="3 4">
    <name type="scientific">Clostridium thermosuccinogenes</name>
    <dbReference type="NCBI Taxonomy" id="84032"/>
    <lineage>
        <taxon>Bacteria</taxon>
        <taxon>Bacillati</taxon>
        <taxon>Bacillota</taxon>
        <taxon>Clostridia</taxon>
        <taxon>Eubacteriales</taxon>
        <taxon>Clostridiaceae</taxon>
        <taxon>Clostridium</taxon>
    </lineage>
</organism>
<dbReference type="EMBL" id="NIOJ01000008">
    <property type="protein sequence ID" value="PNU00673.1"/>
    <property type="molecule type" value="Genomic_DNA"/>
</dbReference>
<name>A0A2K2FIF7_9CLOT</name>
<dbReference type="OrthoDB" id="9792479at2"/>